<dbReference type="CDD" id="cd03109">
    <property type="entry name" value="DTBS"/>
    <property type="match status" value="1"/>
</dbReference>
<keyword evidence="1" id="KW-0460">Magnesium</keyword>
<feature type="binding site" evidence="1">
    <location>
        <begin position="219"/>
        <end position="221"/>
    </location>
    <ligand>
        <name>ATP</name>
        <dbReference type="ChEBI" id="CHEBI:30616"/>
    </ligand>
</feature>
<dbReference type="PANTHER" id="PTHR43210">
    <property type="entry name" value="DETHIOBIOTIN SYNTHETASE"/>
    <property type="match status" value="1"/>
</dbReference>
<feature type="binding site" evidence="1">
    <location>
        <begin position="12"/>
        <end position="17"/>
    </location>
    <ligand>
        <name>ATP</name>
        <dbReference type="ChEBI" id="CHEBI:30616"/>
    </ligand>
</feature>
<feature type="binding site" evidence="1">
    <location>
        <position position="41"/>
    </location>
    <ligand>
        <name>substrate</name>
    </ligand>
</feature>
<feature type="binding site" evidence="1">
    <location>
        <begin position="108"/>
        <end position="111"/>
    </location>
    <ligand>
        <name>ATP</name>
        <dbReference type="ChEBI" id="CHEBI:30616"/>
    </ligand>
</feature>
<comment type="similarity">
    <text evidence="1">Belongs to the dethiobiotin synthetase family.</text>
</comment>
<organism evidence="2 3">
    <name type="scientific">Corynebacterium xerosis</name>
    <dbReference type="NCBI Taxonomy" id="1725"/>
    <lineage>
        <taxon>Bacteria</taxon>
        <taxon>Bacillati</taxon>
        <taxon>Actinomycetota</taxon>
        <taxon>Actinomycetes</taxon>
        <taxon>Mycobacteriales</taxon>
        <taxon>Corynebacteriaceae</taxon>
        <taxon>Corynebacterium</taxon>
    </lineage>
</organism>
<dbReference type="GO" id="GO:0004141">
    <property type="term" value="F:dethiobiotin synthase activity"/>
    <property type="evidence" value="ECO:0007669"/>
    <property type="project" value="UniProtKB-EC"/>
</dbReference>
<comment type="caution">
    <text evidence="2">The sequence shown here is derived from an EMBL/GenBank/DDBJ whole genome shotgun (WGS) entry which is preliminary data.</text>
</comment>
<comment type="function">
    <text evidence="1">Catalyzes a mechanistically unusual reaction, the ATP-dependent insertion of CO2 between the N7 and N8 nitrogen atoms of 7,8-diaminopelargonic acid (DAPA, also called 7,8-diammoniononanoate) to form a ureido ring.</text>
</comment>
<dbReference type="Pfam" id="PF13500">
    <property type="entry name" value="AAA_26"/>
    <property type="match status" value="2"/>
</dbReference>
<dbReference type="InterPro" id="IPR004472">
    <property type="entry name" value="DTB_synth_BioD"/>
</dbReference>
<dbReference type="SUPFAM" id="SSF52540">
    <property type="entry name" value="P-loop containing nucleoside triphosphate hydrolases"/>
    <property type="match status" value="1"/>
</dbReference>
<comment type="catalytic activity">
    <reaction evidence="1">
        <text>(7R,8S)-7,8-diammoniononanoate + CO2 + ATP = (4R,5S)-dethiobiotin + ADP + phosphate + 3 H(+)</text>
        <dbReference type="Rhea" id="RHEA:15805"/>
        <dbReference type="ChEBI" id="CHEBI:15378"/>
        <dbReference type="ChEBI" id="CHEBI:16526"/>
        <dbReference type="ChEBI" id="CHEBI:30616"/>
        <dbReference type="ChEBI" id="CHEBI:43474"/>
        <dbReference type="ChEBI" id="CHEBI:149469"/>
        <dbReference type="ChEBI" id="CHEBI:149473"/>
        <dbReference type="ChEBI" id="CHEBI:456216"/>
        <dbReference type="EC" id="6.3.3.3"/>
    </reaction>
</comment>
<dbReference type="PANTHER" id="PTHR43210:SF5">
    <property type="entry name" value="DETHIOBIOTIN SYNTHETASE"/>
    <property type="match status" value="1"/>
</dbReference>
<comment type="subunit">
    <text evidence="1">Homodimer.</text>
</comment>
<protein>
    <recommendedName>
        <fullName evidence="1">ATP-dependent dethiobiotin synthetase BioD</fullName>
        <ecNumber evidence="1">6.3.3.3</ecNumber>
    </recommendedName>
    <alternativeName>
        <fullName evidence="1">DTB synthetase</fullName>
        <shortName evidence="1">DTBS</shortName>
    </alternativeName>
    <alternativeName>
        <fullName evidence="1">Dethiobiotin synthase</fullName>
    </alternativeName>
</protein>
<feature type="binding site" evidence="1">
    <location>
        <position position="52"/>
    </location>
    <ligand>
        <name>ATP</name>
        <dbReference type="ChEBI" id="CHEBI:30616"/>
    </ligand>
</feature>
<keyword evidence="1" id="KW-0067">ATP-binding</keyword>
<dbReference type="RefSeq" id="WP_368522498.1">
    <property type="nucleotide sequence ID" value="NZ_JAYWMA010000006.1"/>
</dbReference>
<comment type="pathway">
    <text evidence="1">Cofactor biosynthesis; biotin biosynthesis; biotin from 7,8-diaminononanoate: step 1/2.</text>
</comment>
<keyword evidence="1" id="KW-0479">Metal-binding</keyword>
<name>A0ABV3UV80_9CORY</name>
<dbReference type="HAMAP" id="MF_00336">
    <property type="entry name" value="BioD"/>
    <property type="match status" value="1"/>
</dbReference>
<feature type="active site" evidence="1">
    <location>
        <position position="37"/>
    </location>
</feature>
<evidence type="ECO:0000256" key="1">
    <source>
        <dbReference type="HAMAP-Rule" id="MF_00336"/>
    </source>
</evidence>
<comment type="cofactor">
    <cofactor evidence="1">
        <name>Mg(2+)</name>
        <dbReference type="ChEBI" id="CHEBI:18420"/>
    </cofactor>
</comment>
<dbReference type="InterPro" id="IPR027417">
    <property type="entry name" value="P-loop_NTPase"/>
</dbReference>
<feature type="binding site" evidence="1">
    <location>
        <begin position="184"/>
        <end position="185"/>
    </location>
    <ligand>
        <name>ATP</name>
        <dbReference type="ChEBI" id="CHEBI:30616"/>
    </ligand>
</feature>
<dbReference type="PIRSF" id="PIRSF006755">
    <property type="entry name" value="DTB_synth"/>
    <property type="match status" value="1"/>
</dbReference>
<comment type="subcellular location">
    <subcellularLocation>
        <location evidence="1">Cytoplasm</location>
    </subcellularLocation>
</comment>
<feature type="binding site" evidence="1">
    <location>
        <position position="226"/>
    </location>
    <ligand>
        <name>ATP</name>
        <dbReference type="ChEBI" id="CHEBI:30616"/>
    </ligand>
</feature>
<reference evidence="2 3" key="1">
    <citation type="journal article" date="2024" name="Fungal Genet. Biol.">
        <title>The porcine skin microbiome exhibits broad fungal antagonism.</title>
        <authorList>
            <person name="De La Cruz K.F."/>
            <person name="Townsend E.C."/>
            <person name="Alex Cheong J.Z."/>
            <person name="Salamzade R."/>
            <person name="Liu A."/>
            <person name="Sandstrom S."/>
            <person name="Davila E."/>
            <person name="Huang L."/>
            <person name="Xu K.H."/>
            <person name="Wu S.Y."/>
            <person name="Meudt J.J."/>
            <person name="Shanmuganayagam D."/>
            <person name="Gibson A.L.F."/>
            <person name="Kalan L.R."/>
        </authorList>
    </citation>
    <scope>NUCLEOTIDE SEQUENCE [LARGE SCALE GENOMIC DNA]</scope>
    <source>
        <strain evidence="2 3">LK2569</strain>
    </source>
</reference>
<keyword evidence="1" id="KW-0963">Cytoplasm</keyword>
<dbReference type="Gene3D" id="3.40.50.300">
    <property type="entry name" value="P-loop containing nucleotide triphosphate hydrolases"/>
    <property type="match status" value="1"/>
</dbReference>
<keyword evidence="1" id="KW-0547">Nucleotide-binding</keyword>
<proteinExistence type="inferred from homology"/>
<feature type="binding site" evidence="1">
    <location>
        <position position="16"/>
    </location>
    <ligand>
        <name>Mg(2+)</name>
        <dbReference type="ChEBI" id="CHEBI:18420"/>
    </ligand>
</feature>
<feature type="binding site" evidence="1">
    <location>
        <position position="108"/>
    </location>
    <ligand>
        <name>Mg(2+)</name>
        <dbReference type="ChEBI" id="CHEBI:18420"/>
    </ligand>
</feature>
<keyword evidence="3" id="KW-1185">Reference proteome</keyword>
<sequence>MSIVFITGTGTDIGKTIATAAVAATLAAQGRRVVVVKPVQTGFPGTGGDLDDVARLTGVTDLHGFVRYPEPMAPLAAARRAGLPRLGLGEAAARIRELDGPDRTVLVEGAGGLLVRLGSGAGDDGGAGGAGGAGEWGLPDLAARLPGAKTVVVTSLGLGSLNTAELTVEVAEGRGMDVIGLIGGSLPARHAAGEIDPIVATNLEDLPHLTGVDVLGAVPEGAGAMERERFVAAAPGWFSESGIRAFVG</sequence>
<dbReference type="Proteomes" id="UP001558353">
    <property type="component" value="Unassembled WGS sequence"/>
</dbReference>
<gene>
    <name evidence="1 2" type="primary">bioD</name>
    <name evidence="2" type="ORF">VVR64_07185</name>
</gene>
<dbReference type="EC" id="6.3.3.3" evidence="1"/>
<accession>A0ABV3UV80</accession>
<evidence type="ECO:0000313" key="3">
    <source>
        <dbReference type="Proteomes" id="UP001558353"/>
    </source>
</evidence>
<evidence type="ECO:0000313" key="2">
    <source>
        <dbReference type="EMBL" id="MEX3528847.1"/>
    </source>
</evidence>
<dbReference type="EMBL" id="JAYWMA010000006">
    <property type="protein sequence ID" value="MEX3528847.1"/>
    <property type="molecule type" value="Genomic_DNA"/>
</dbReference>
<keyword evidence="1" id="KW-0093">Biotin biosynthesis</keyword>
<keyword evidence="1 2" id="KW-0436">Ligase</keyword>
<feature type="binding site" evidence="1">
    <location>
        <position position="52"/>
    </location>
    <ligand>
        <name>Mg(2+)</name>
        <dbReference type="ChEBI" id="CHEBI:18420"/>
    </ligand>
</feature>